<dbReference type="EMBL" id="QYRP01000002">
    <property type="protein sequence ID" value="RJS46464.1"/>
    <property type="molecule type" value="Genomic_DNA"/>
</dbReference>
<evidence type="ECO:0000313" key="2">
    <source>
        <dbReference type="EMBL" id="RJS46464.1"/>
    </source>
</evidence>
<gene>
    <name evidence="2" type="ORF">D4739_09745</name>
</gene>
<accession>A0A3A5HEJ0</accession>
<reference evidence="3" key="1">
    <citation type="submission" date="2018-09" db="EMBL/GenBank/DDBJ databases">
        <authorList>
            <person name="Zhu H."/>
        </authorList>
    </citation>
    <scope>NUCLEOTIDE SEQUENCE [LARGE SCALE GENOMIC DNA]</scope>
    <source>
        <strain evidence="3">K1W22B-1</strain>
    </source>
</reference>
<feature type="transmembrane region" description="Helical" evidence="1">
    <location>
        <begin position="73"/>
        <end position="95"/>
    </location>
</feature>
<name>A0A3A5HEJ0_9ACTN</name>
<protein>
    <submittedName>
        <fullName evidence="2">DUF4190 domain-containing protein</fullName>
    </submittedName>
</protein>
<keyword evidence="1" id="KW-0472">Membrane</keyword>
<feature type="transmembrane region" description="Helical" evidence="1">
    <location>
        <begin position="43"/>
        <end position="61"/>
    </location>
</feature>
<comment type="caution">
    <text evidence="2">The sequence shown here is derived from an EMBL/GenBank/DDBJ whole genome shotgun (WGS) entry which is preliminary data.</text>
</comment>
<keyword evidence="3" id="KW-1185">Reference proteome</keyword>
<sequence>MTETIAPVGAPPKGGSGLAITALVIGIVSLLFCWVPIINNLFAVTAIVGIVLGFLAVRRAKKGKATGTSLGRAGLWISVVALVGVFATQALYAAFFNSVADSIDDSIEKSDAKDKEPGGPDNPLTITPGKAFEVSGFSYAAGWTLGRDVLGDIDVSGLKITNNRDEKDGAFVEIKFWKGTEVLASVDCSSDQIDVGTTAGADCSSMDKMPAAYDKLTINDTF</sequence>
<feature type="transmembrane region" description="Helical" evidence="1">
    <location>
        <begin position="18"/>
        <end position="37"/>
    </location>
</feature>
<dbReference type="AlphaFoldDB" id="A0A3A5HEJ0"/>
<keyword evidence="1" id="KW-1133">Transmembrane helix</keyword>
<evidence type="ECO:0000256" key="1">
    <source>
        <dbReference type="SAM" id="Phobius"/>
    </source>
</evidence>
<dbReference type="OrthoDB" id="3788564at2"/>
<evidence type="ECO:0000313" key="3">
    <source>
        <dbReference type="Proteomes" id="UP000276542"/>
    </source>
</evidence>
<proteinExistence type="predicted"/>
<keyword evidence="1" id="KW-0812">Transmembrane</keyword>
<dbReference type="Proteomes" id="UP000276542">
    <property type="component" value="Unassembled WGS sequence"/>
</dbReference>
<dbReference type="RefSeq" id="WP_120060436.1">
    <property type="nucleotide sequence ID" value="NZ_QYRP01000002.1"/>
</dbReference>
<organism evidence="2 3">
    <name type="scientific">Nocardioides cavernaquae</name>
    <dbReference type="NCBI Taxonomy" id="2321396"/>
    <lineage>
        <taxon>Bacteria</taxon>
        <taxon>Bacillati</taxon>
        <taxon>Actinomycetota</taxon>
        <taxon>Actinomycetes</taxon>
        <taxon>Propionibacteriales</taxon>
        <taxon>Nocardioidaceae</taxon>
        <taxon>Nocardioides</taxon>
    </lineage>
</organism>